<dbReference type="AlphaFoldDB" id="A0A543E9S4"/>
<protein>
    <submittedName>
        <fullName evidence="1">Uncharacterized protein</fullName>
    </submittedName>
</protein>
<organism evidence="1 2">
    <name type="scientific">Chryseobacterium aquifrigidense</name>
    <dbReference type="NCBI Taxonomy" id="558021"/>
    <lineage>
        <taxon>Bacteria</taxon>
        <taxon>Pseudomonadati</taxon>
        <taxon>Bacteroidota</taxon>
        <taxon>Flavobacteriia</taxon>
        <taxon>Flavobacteriales</taxon>
        <taxon>Weeksellaceae</taxon>
        <taxon>Chryseobacterium group</taxon>
        <taxon>Chryseobacterium</taxon>
    </lineage>
</organism>
<dbReference type="Proteomes" id="UP000316437">
    <property type="component" value="Unassembled WGS sequence"/>
</dbReference>
<reference evidence="1 2" key="1">
    <citation type="submission" date="2019-06" db="EMBL/GenBank/DDBJ databases">
        <title>Sorghum-associated microbial communities from plants grown in Nebraska, USA.</title>
        <authorList>
            <person name="Schachtman D."/>
        </authorList>
    </citation>
    <scope>NUCLEOTIDE SEQUENCE [LARGE SCALE GENOMIC DNA]</scope>
    <source>
        <strain evidence="1 2">110</strain>
    </source>
</reference>
<evidence type="ECO:0000313" key="2">
    <source>
        <dbReference type="Proteomes" id="UP000316437"/>
    </source>
</evidence>
<dbReference type="RefSeq" id="WP_142018690.1">
    <property type="nucleotide sequence ID" value="NZ_VFPD01000003.1"/>
</dbReference>
<accession>A0A543E9S4</accession>
<sequence>MATINPETFLKRIQLSIKVTPKLVQQALKESNLPLINQDNLLRGKTSDGGRMPPYSKKYRRGNVFYADYKNRMNPLNNRRWDLKHWWDKKYDGLLYKRIKAKVGLKEVQFTLDYNPVYMRDIYYVIPKHRIIGITKQQMIDAQIKNKPKLERQILGIINEGKLKK</sequence>
<name>A0A543E9S4_9FLAO</name>
<keyword evidence="2" id="KW-1185">Reference proteome</keyword>
<dbReference type="EMBL" id="VFPD01000003">
    <property type="protein sequence ID" value="TQM18335.1"/>
    <property type="molecule type" value="Genomic_DNA"/>
</dbReference>
<gene>
    <name evidence="1" type="ORF">FB551_4116</name>
</gene>
<proteinExistence type="predicted"/>
<evidence type="ECO:0000313" key="1">
    <source>
        <dbReference type="EMBL" id="TQM18335.1"/>
    </source>
</evidence>
<comment type="caution">
    <text evidence="1">The sequence shown here is derived from an EMBL/GenBank/DDBJ whole genome shotgun (WGS) entry which is preliminary data.</text>
</comment>